<name>A0ABZ0V3N2_9RHOB</name>
<dbReference type="EMBL" id="CP139725">
    <property type="protein sequence ID" value="WPZ23116.1"/>
    <property type="molecule type" value="Genomic_DNA"/>
</dbReference>
<gene>
    <name evidence="1" type="ORF">T7987_07765</name>
</gene>
<evidence type="ECO:0000313" key="1">
    <source>
        <dbReference type="EMBL" id="WPZ23116.1"/>
    </source>
</evidence>
<protein>
    <submittedName>
        <fullName evidence="1">Uncharacterized protein</fullName>
    </submittedName>
</protein>
<dbReference type="InterPro" id="IPR036626">
    <property type="entry name" value="GpW_sf"/>
</dbReference>
<proteinExistence type="predicted"/>
<reference evidence="1 2" key="1">
    <citation type="submission" date="2023-11" db="EMBL/GenBank/DDBJ databases">
        <title>From the Deep-Sea to the Surface: Bacterial Genomes Isolated from the Moytirra Hydrothermal Vent Plume.</title>
        <authorList>
            <person name="Major S.R."/>
        </authorList>
    </citation>
    <scope>NUCLEOTIDE SEQUENCE [LARGE SCALE GENOMIC DNA]</scope>
    <source>
        <strain evidence="1 2">OXR-9</strain>
    </source>
</reference>
<dbReference type="RefSeq" id="WP_322329592.1">
    <property type="nucleotide sequence ID" value="NZ_CP139725.1"/>
</dbReference>
<dbReference type="Gene3D" id="3.30.1580.10">
    <property type="entry name" value="Head-to-tail joining protein W"/>
    <property type="match status" value="1"/>
</dbReference>
<accession>A0ABZ0V3N2</accession>
<dbReference type="Proteomes" id="UP001326567">
    <property type="component" value="Chromosome"/>
</dbReference>
<evidence type="ECO:0000313" key="2">
    <source>
        <dbReference type="Proteomes" id="UP001326567"/>
    </source>
</evidence>
<sequence length="89" mass="10165">MSASTMVRIGGELIDISKPCDVHTALLKVQLKLATGSLRETVRIDGEEVTFSRANDRRLAALILQYRELCPEARQSKPRTRYAKRFRFN</sequence>
<keyword evidence="2" id="KW-1185">Reference proteome</keyword>
<organism evidence="1 2">
    <name type="scientific">Sulfitobacter faviae</name>
    <dbReference type="NCBI Taxonomy" id="1775881"/>
    <lineage>
        <taxon>Bacteria</taxon>
        <taxon>Pseudomonadati</taxon>
        <taxon>Pseudomonadota</taxon>
        <taxon>Alphaproteobacteria</taxon>
        <taxon>Rhodobacterales</taxon>
        <taxon>Roseobacteraceae</taxon>
        <taxon>Sulfitobacter</taxon>
    </lineage>
</organism>